<keyword evidence="1" id="KW-0812">Transmembrane</keyword>
<keyword evidence="1" id="KW-1133">Transmembrane helix</keyword>
<dbReference type="AlphaFoldDB" id="A0A2U8FLN0"/>
<feature type="transmembrane region" description="Helical" evidence="1">
    <location>
        <begin position="102"/>
        <end position="119"/>
    </location>
</feature>
<dbReference type="RefSeq" id="WP_108924198.1">
    <property type="nucleotide sequence ID" value="NZ_CP029206.1"/>
</dbReference>
<proteinExistence type="predicted"/>
<organism evidence="2 3">
    <name type="scientific">Actinobacillus porcitonsillarum</name>
    <dbReference type="NCBI Taxonomy" id="189834"/>
    <lineage>
        <taxon>Bacteria</taxon>
        <taxon>Pseudomonadati</taxon>
        <taxon>Pseudomonadota</taxon>
        <taxon>Gammaproteobacteria</taxon>
        <taxon>Pasteurellales</taxon>
        <taxon>Pasteurellaceae</taxon>
        <taxon>Actinobacillus</taxon>
    </lineage>
</organism>
<accession>A0A2U8FLN0</accession>
<evidence type="ECO:0008006" key="4">
    <source>
        <dbReference type="Google" id="ProtNLM"/>
    </source>
</evidence>
<reference evidence="3" key="1">
    <citation type="submission" date="2018-05" db="EMBL/GenBank/DDBJ databases">
        <title>Complete genome sequence of Actinobacillus porcitonsillarum reference strain 9953L55 (CCUG 46996).</title>
        <authorList>
            <person name="Dona V."/>
            <person name="Perreten V."/>
        </authorList>
    </citation>
    <scope>NUCLEOTIDE SEQUENCE [LARGE SCALE GENOMIC DNA]</scope>
    <source>
        <strain evidence="3">9953L55</strain>
    </source>
</reference>
<evidence type="ECO:0000313" key="3">
    <source>
        <dbReference type="Proteomes" id="UP000244920"/>
    </source>
</evidence>
<protein>
    <recommendedName>
        <fullName evidence="4">DUF2335 domain-containing protein</fullName>
    </recommendedName>
</protein>
<evidence type="ECO:0000313" key="2">
    <source>
        <dbReference type="EMBL" id="AWI51366.1"/>
    </source>
</evidence>
<keyword evidence="3" id="KW-1185">Reference proteome</keyword>
<dbReference type="EMBL" id="CP029206">
    <property type="protein sequence ID" value="AWI51366.1"/>
    <property type="molecule type" value="Genomic_DNA"/>
</dbReference>
<feature type="transmembrane region" description="Helical" evidence="1">
    <location>
        <begin position="74"/>
        <end position="96"/>
    </location>
</feature>
<gene>
    <name evidence="2" type="ORF">DDU33_07650</name>
</gene>
<name>A0A2U8FLN0_9PAST</name>
<evidence type="ECO:0000256" key="1">
    <source>
        <dbReference type="SAM" id="Phobius"/>
    </source>
</evidence>
<keyword evidence="1" id="KW-0472">Membrane</keyword>
<sequence length="124" mass="13663">MAKNTQIKARNANSEIHLSHSQVDSPILDVRSLEHLQQFRPDIVDFVVEQTKKEAEHRRKQDSRMISYTFIERIGALLLGAFIGVGSIAGAIYAAILGFETLATTIAAVGLGSLAVAFLRRDKK</sequence>
<dbReference type="KEGG" id="apor:DDU33_07650"/>
<dbReference type="Proteomes" id="UP000244920">
    <property type="component" value="Chromosome"/>
</dbReference>